<proteinExistence type="predicted"/>
<organism evidence="2">
    <name type="scientific">Spumella elongata</name>
    <dbReference type="NCBI Taxonomy" id="89044"/>
    <lineage>
        <taxon>Eukaryota</taxon>
        <taxon>Sar</taxon>
        <taxon>Stramenopiles</taxon>
        <taxon>Ochrophyta</taxon>
        <taxon>Chrysophyceae</taxon>
        <taxon>Chromulinales</taxon>
        <taxon>Chromulinaceae</taxon>
        <taxon>Spumella</taxon>
    </lineage>
</organism>
<keyword evidence="1" id="KW-0812">Transmembrane</keyword>
<evidence type="ECO:0000313" key="2">
    <source>
        <dbReference type="EMBL" id="CAE0302467.1"/>
    </source>
</evidence>
<protein>
    <submittedName>
        <fullName evidence="2">Uncharacterized protein</fullName>
    </submittedName>
</protein>
<sequence length="253" mass="27968">MSLVSHQMLSSLKKKILGTPTTPKATPVPAIATAVASPVSLLARETSGRNIRKIVDTNTVYNQFEQLKRFQHSNSPSDVSYQEKVDKPLFTPEKAQKKSAPRAKLPVALLLVAIVSAITASVIVLLYTHVYFNGSSPVLGSAGKSPHYAASGYELYQPPHQVEQYLQLPQPPPQQVDSVVVPTSASIYKVIRIRSNDLSRQSHEEQTVESSTNRGRKRTKFSALSSLKKVWNVVSSIVMVPGELKEEKDFHFY</sequence>
<accession>A0A7S3HR74</accession>
<feature type="transmembrane region" description="Helical" evidence="1">
    <location>
        <begin position="107"/>
        <end position="127"/>
    </location>
</feature>
<name>A0A7S3HR74_9STRA</name>
<dbReference type="EMBL" id="HBIC01061091">
    <property type="protein sequence ID" value="CAE0302467.1"/>
    <property type="molecule type" value="Transcribed_RNA"/>
</dbReference>
<keyword evidence="1" id="KW-0472">Membrane</keyword>
<gene>
    <name evidence="2" type="ORF">SELO1098_LOCUS31325</name>
</gene>
<evidence type="ECO:0000256" key="1">
    <source>
        <dbReference type="SAM" id="Phobius"/>
    </source>
</evidence>
<reference evidence="2" key="1">
    <citation type="submission" date="2021-01" db="EMBL/GenBank/DDBJ databases">
        <authorList>
            <person name="Corre E."/>
            <person name="Pelletier E."/>
            <person name="Niang G."/>
            <person name="Scheremetjew M."/>
            <person name="Finn R."/>
            <person name="Kale V."/>
            <person name="Holt S."/>
            <person name="Cochrane G."/>
            <person name="Meng A."/>
            <person name="Brown T."/>
            <person name="Cohen L."/>
        </authorList>
    </citation>
    <scope>NUCLEOTIDE SEQUENCE</scope>
    <source>
        <strain evidence="2">CCAP 955/1</strain>
    </source>
</reference>
<keyword evidence="1" id="KW-1133">Transmembrane helix</keyword>
<dbReference type="AlphaFoldDB" id="A0A7S3HR74"/>